<evidence type="ECO:0000313" key="3">
    <source>
        <dbReference type="Proteomes" id="UP000190027"/>
    </source>
</evidence>
<organism evidence="2 3">
    <name type="scientific">Paucidesulfovibrio gracilis DSM 16080</name>
    <dbReference type="NCBI Taxonomy" id="1121449"/>
    <lineage>
        <taxon>Bacteria</taxon>
        <taxon>Pseudomonadati</taxon>
        <taxon>Thermodesulfobacteriota</taxon>
        <taxon>Desulfovibrionia</taxon>
        <taxon>Desulfovibrionales</taxon>
        <taxon>Desulfovibrionaceae</taxon>
        <taxon>Paucidesulfovibrio</taxon>
    </lineage>
</organism>
<dbReference type="OrthoDB" id="5456328at2"/>
<accession>A0A1T4WY20</accession>
<sequence length="141" mass="15919">MKARTLALLAAMLLIPILAMAGRMDIRKPAYDQVLKYENQGYSVKDDIQIGELAEGKSYYFDTQLTTGIDYFFHFQGDQGVRSLRLEMYDENWDLVAQSTGTGEPATVALKPEWSGTFHVKATLVECQGGMDYWFILAGYK</sequence>
<dbReference type="RefSeq" id="WP_078717096.1">
    <property type="nucleotide sequence ID" value="NZ_FUYC01000005.1"/>
</dbReference>
<dbReference type="AlphaFoldDB" id="A0A1T4WY20"/>
<evidence type="ECO:0000313" key="2">
    <source>
        <dbReference type="EMBL" id="SKA82252.1"/>
    </source>
</evidence>
<keyword evidence="3" id="KW-1185">Reference proteome</keyword>
<feature type="chain" id="PRO_5010524289" evidence="1">
    <location>
        <begin position="22"/>
        <end position="141"/>
    </location>
</feature>
<keyword evidence="1" id="KW-0732">Signal</keyword>
<evidence type="ECO:0000256" key="1">
    <source>
        <dbReference type="SAM" id="SignalP"/>
    </source>
</evidence>
<proteinExistence type="predicted"/>
<dbReference type="STRING" id="1121449.SAMN02745704_01530"/>
<name>A0A1T4WY20_9BACT</name>
<dbReference type="EMBL" id="FUYC01000005">
    <property type="protein sequence ID" value="SKA82252.1"/>
    <property type="molecule type" value="Genomic_DNA"/>
</dbReference>
<protein>
    <submittedName>
        <fullName evidence="2">Uncharacterized protein</fullName>
    </submittedName>
</protein>
<reference evidence="2 3" key="1">
    <citation type="submission" date="2017-02" db="EMBL/GenBank/DDBJ databases">
        <authorList>
            <person name="Peterson S.W."/>
        </authorList>
    </citation>
    <scope>NUCLEOTIDE SEQUENCE [LARGE SCALE GENOMIC DNA]</scope>
    <source>
        <strain evidence="2 3">DSM 16080</strain>
    </source>
</reference>
<gene>
    <name evidence="2" type="ORF">SAMN02745704_01530</name>
</gene>
<dbReference type="Proteomes" id="UP000190027">
    <property type="component" value="Unassembled WGS sequence"/>
</dbReference>
<feature type="signal peptide" evidence="1">
    <location>
        <begin position="1"/>
        <end position="21"/>
    </location>
</feature>